<dbReference type="PANTHER" id="PTHR40940:SF2">
    <property type="entry name" value="BATD"/>
    <property type="match status" value="1"/>
</dbReference>
<gene>
    <name evidence="2" type="ORF">HMPREF9449_01243</name>
</gene>
<keyword evidence="1" id="KW-1133">Transmembrane helix</keyword>
<keyword evidence="1" id="KW-0812">Transmembrane</keyword>
<dbReference type="PATRIC" id="fig|742817.3.peg.1321"/>
<accession>H1DG57</accession>
<comment type="caution">
    <text evidence="2">The sequence shown here is derived from an EMBL/GenBank/DDBJ whole genome shotgun (WGS) entry which is preliminary data.</text>
</comment>
<protein>
    <recommendedName>
        <fullName evidence="4">Protein BatD</fullName>
    </recommendedName>
</protein>
<dbReference type="eggNOG" id="COG0457">
    <property type="taxonomic scope" value="Bacteria"/>
</dbReference>
<dbReference type="PANTHER" id="PTHR40940">
    <property type="entry name" value="PROTEIN BATD-RELATED"/>
    <property type="match status" value="1"/>
</dbReference>
<sequence>MDLKRIKMRLLGFILLFLGSLAAYGQGVEFEASAPSVVEVGEQFRLSYSLNRKGTDLQIPTLDGFTLLMGPSTGSSSSFSSINGKVTQSVSYTYTYVLEGTKEGTFQIPPATITVEGKEYRSNAISIEVVKGSGNHANRSNRRVDPTEQAEGNVAVNENNLFVKVDVSRRNLYIGESLVATIKVYSKVNLVSFGRTKFPAFDGFLAEDIPTPQQIELVRETYNGEIYKVGVLRKVLLFPQHTGEITIEPFEVECIVRQQLASSRSFFDDFFGNYRDIKALRLSRPVKINVRELPVAGRPLGFSGTVGDISMRTSLSADTVKANDALTYKVTFSGVGNLKLISAPTIDFPTDFESYEPKVTKDIKTGENGMRGTVTYEYVLIPRYAGDYKIPAVTFSYFDPAAHAYRTVSGETYEVHVLKGNGSTSGENTTSVQSFKKEDVRQLGQDIRFIRTGDLQLRPKGGVFFGTVVYWLAFIIPFVLFVIGAILNRRRIKANADLVRVKNKAANKMARKRMKSAAVAMKNRNTEQFYEEVLKALWGYVSYKLNIDMAELNRDNISDILQRKSVESTLIQDFITVLDTCEFARYAPAANPDQEMDQVYENGIAIITKLDKAIK</sequence>
<organism evidence="2 3">
    <name type="scientific">Odoribacter laneus YIT 12061</name>
    <dbReference type="NCBI Taxonomy" id="742817"/>
    <lineage>
        <taxon>Bacteria</taxon>
        <taxon>Pseudomonadati</taxon>
        <taxon>Bacteroidota</taxon>
        <taxon>Bacteroidia</taxon>
        <taxon>Bacteroidales</taxon>
        <taxon>Odoribacteraceae</taxon>
        <taxon>Odoribacter</taxon>
    </lineage>
</organism>
<evidence type="ECO:0000313" key="2">
    <source>
        <dbReference type="EMBL" id="EHP48169.1"/>
    </source>
</evidence>
<proteinExistence type="predicted"/>
<evidence type="ECO:0000256" key="1">
    <source>
        <dbReference type="SAM" id="Phobius"/>
    </source>
</evidence>
<dbReference type="Proteomes" id="UP000004892">
    <property type="component" value="Unassembled WGS sequence"/>
</dbReference>
<reference evidence="2 3" key="1">
    <citation type="submission" date="2012-01" db="EMBL/GenBank/DDBJ databases">
        <title>The Genome Sequence of Odoribacter laneus YIT 12061.</title>
        <authorList>
            <consortium name="The Broad Institute Genome Sequencing Platform"/>
            <person name="Earl A."/>
            <person name="Ward D."/>
            <person name="Feldgarden M."/>
            <person name="Gevers D."/>
            <person name="Morotomi M."/>
            <person name="Young S.K."/>
            <person name="Zeng Q."/>
            <person name="Gargeya S."/>
            <person name="Fitzgerald M."/>
            <person name="Haas B."/>
            <person name="Abouelleil A."/>
            <person name="Alvarado L."/>
            <person name="Arachchi H.M."/>
            <person name="Berlin A."/>
            <person name="Chapman S.B."/>
            <person name="Gearin G."/>
            <person name="Goldberg J."/>
            <person name="Griggs A."/>
            <person name="Gujja S."/>
            <person name="Hansen M."/>
            <person name="Heiman D."/>
            <person name="Howarth C."/>
            <person name="Larimer J."/>
            <person name="Lui A."/>
            <person name="MacDonald P.J.P."/>
            <person name="McCowen C."/>
            <person name="Montmayeur A."/>
            <person name="Murphy C."/>
            <person name="Neiman D."/>
            <person name="Pearson M."/>
            <person name="Priest M."/>
            <person name="Roberts A."/>
            <person name="Saif S."/>
            <person name="Shea T."/>
            <person name="Sisk P."/>
            <person name="Stolte C."/>
            <person name="Sykes S."/>
            <person name="Wortman J."/>
            <person name="Nusbaum C."/>
            <person name="Birren B."/>
        </authorList>
    </citation>
    <scope>NUCLEOTIDE SEQUENCE [LARGE SCALE GENOMIC DNA]</scope>
    <source>
        <strain evidence="2 3">YIT 12061</strain>
    </source>
</reference>
<name>H1DG57_9BACT</name>
<dbReference type="AlphaFoldDB" id="H1DG57"/>
<dbReference type="STRING" id="742817.HMPREF9449_01243"/>
<keyword evidence="3" id="KW-1185">Reference proteome</keyword>
<dbReference type="Pfam" id="PF13584">
    <property type="entry name" value="BatD"/>
    <property type="match status" value="2"/>
</dbReference>
<keyword evidence="1" id="KW-0472">Membrane</keyword>
<evidence type="ECO:0008006" key="4">
    <source>
        <dbReference type="Google" id="ProtNLM"/>
    </source>
</evidence>
<dbReference type="EMBL" id="ADMC01000018">
    <property type="protein sequence ID" value="EHP48169.1"/>
    <property type="molecule type" value="Genomic_DNA"/>
</dbReference>
<dbReference type="InterPro" id="IPR025738">
    <property type="entry name" value="BatD"/>
</dbReference>
<dbReference type="HOGENOM" id="CLU_016843_0_0_10"/>
<feature type="transmembrane region" description="Helical" evidence="1">
    <location>
        <begin position="468"/>
        <end position="487"/>
    </location>
</feature>
<evidence type="ECO:0000313" key="3">
    <source>
        <dbReference type="Proteomes" id="UP000004892"/>
    </source>
</evidence>